<feature type="region of interest" description="Disordered" evidence="1">
    <location>
        <begin position="153"/>
        <end position="173"/>
    </location>
</feature>
<name>A0A9N8HPV8_9STRA</name>
<comment type="caution">
    <text evidence="3">The sequence shown here is derived from an EMBL/GenBank/DDBJ whole genome shotgun (WGS) entry which is preliminary data.</text>
</comment>
<keyword evidence="2" id="KW-0732">Signal</keyword>
<accession>A0A9N8HPV8</accession>
<keyword evidence="4" id="KW-1185">Reference proteome</keyword>
<sequence>MIRLLLLAGLLGLASYANAEGVYDVGVSWTLSEDSLTDCNDDEMNNLVVEALHYVGIEMSHDGWDDLISEDALNGRYAHWKKEYAKFKDAKKRFDDKPNIDDENWNVVMKEYYNLKKAVVDLTRKDVDRKKQAGKNAMAKFDGIKRRARKKIREARKEAREAEEEAEKAQREADLEAKEAAKLAKEAGMSDEADEACDTTEEFECADGSVVTRDLDSCLFPDCPTFPDDAIDPSPTDATNDGEGERALAEEELDFSEHEVDQPGESHRRLGGCKAPSRMCQLVGHVHCVNCCGCGGRRRRGLRQQEREMLKVYSGEDIEMTAKLVWTAITAMMEKYEDDEEHNQHNRIECLKYPVEVVVKMGGERGNIHTVGPESPVEST</sequence>
<feature type="chain" id="PRO_5040294452" evidence="2">
    <location>
        <begin position="20"/>
        <end position="380"/>
    </location>
</feature>
<protein>
    <submittedName>
        <fullName evidence="3">Uncharacterized protein</fullName>
    </submittedName>
</protein>
<evidence type="ECO:0000256" key="1">
    <source>
        <dbReference type="SAM" id="MobiDB-lite"/>
    </source>
</evidence>
<evidence type="ECO:0000256" key="2">
    <source>
        <dbReference type="SAM" id="SignalP"/>
    </source>
</evidence>
<evidence type="ECO:0000313" key="3">
    <source>
        <dbReference type="EMBL" id="CAB9523013.1"/>
    </source>
</evidence>
<organism evidence="3 4">
    <name type="scientific">Seminavis robusta</name>
    <dbReference type="NCBI Taxonomy" id="568900"/>
    <lineage>
        <taxon>Eukaryota</taxon>
        <taxon>Sar</taxon>
        <taxon>Stramenopiles</taxon>
        <taxon>Ochrophyta</taxon>
        <taxon>Bacillariophyta</taxon>
        <taxon>Bacillariophyceae</taxon>
        <taxon>Bacillariophycidae</taxon>
        <taxon>Naviculales</taxon>
        <taxon>Naviculaceae</taxon>
        <taxon>Seminavis</taxon>
    </lineage>
</organism>
<evidence type="ECO:0000313" key="4">
    <source>
        <dbReference type="Proteomes" id="UP001153069"/>
    </source>
</evidence>
<dbReference type="EMBL" id="CAICTM010001364">
    <property type="protein sequence ID" value="CAB9523013.1"/>
    <property type="molecule type" value="Genomic_DNA"/>
</dbReference>
<dbReference type="Proteomes" id="UP001153069">
    <property type="component" value="Unassembled WGS sequence"/>
</dbReference>
<reference evidence="3" key="1">
    <citation type="submission" date="2020-06" db="EMBL/GenBank/DDBJ databases">
        <authorList>
            <consortium name="Plant Systems Biology data submission"/>
        </authorList>
    </citation>
    <scope>NUCLEOTIDE SEQUENCE</scope>
    <source>
        <strain evidence="3">D6</strain>
    </source>
</reference>
<proteinExistence type="predicted"/>
<dbReference type="AlphaFoldDB" id="A0A9N8HPV8"/>
<feature type="signal peptide" evidence="2">
    <location>
        <begin position="1"/>
        <end position="19"/>
    </location>
</feature>
<gene>
    <name evidence="3" type="ORF">SEMRO_1366_G266670.1</name>
</gene>